<evidence type="ECO:0000313" key="5">
    <source>
        <dbReference type="EMBL" id="CAB5036088.1"/>
    </source>
</evidence>
<feature type="domain" description="HAMP" evidence="3">
    <location>
        <begin position="81"/>
        <end position="132"/>
    </location>
</feature>
<dbReference type="GO" id="GO:0016020">
    <property type="term" value="C:membrane"/>
    <property type="evidence" value="ECO:0007669"/>
    <property type="project" value="InterPro"/>
</dbReference>
<dbReference type="Gene3D" id="6.10.340.10">
    <property type="match status" value="1"/>
</dbReference>
<gene>
    <name evidence="4" type="ORF">UFOPK3495_01063</name>
    <name evidence="5" type="ORF">UFOPK4237_00416</name>
</gene>
<dbReference type="InterPro" id="IPR052016">
    <property type="entry name" value="Bact_Sigma-Reg"/>
</dbReference>
<dbReference type="InterPro" id="IPR003660">
    <property type="entry name" value="HAMP_dom"/>
</dbReference>
<dbReference type="PANTHER" id="PTHR43156">
    <property type="entry name" value="STAGE II SPORULATION PROTEIN E-RELATED"/>
    <property type="match status" value="1"/>
</dbReference>
<evidence type="ECO:0000256" key="1">
    <source>
        <dbReference type="ARBA" id="ARBA00022801"/>
    </source>
</evidence>
<dbReference type="Pfam" id="PF07228">
    <property type="entry name" value="SpoIIE"/>
    <property type="match status" value="1"/>
</dbReference>
<reference evidence="4" key="1">
    <citation type="submission" date="2020-05" db="EMBL/GenBank/DDBJ databases">
        <authorList>
            <person name="Chiriac C."/>
            <person name="Salcher M."/>
            <person name="Ghai R."/>
            <person name="Kavagutti S V."/>
        </authorList>
    </citation>
    <scope>NUCLEOTIDE SEQUENCE</scope>
</reference>
<dbReference type="InterPro" id="IPR036457">
    <property type="entry name" value="PPM-type-like_dom_sf"/>
</dbReference>
<dbReference type="GO" id="GO:0016791">
    <property type="term" value="F:phosphatase activity"/>
    <property type="evidence" value="ECO:0007669"/>
    <property type="project" value="TreeGrafter"/>
</dbReference>
<dbReference type="PROSITE" id="PS50885">
    <property type="entry name" value="HAMP"/>
    <property type="match status" value="1"/>
</dbReference>
<evidence type="ECO:0000313" key="4">
    <source>
        <dbReference type="EMBL" id="CAB4902845.1"/>
    </source>
</evidence>
<keyword evidence="2" id="KW-0472">Membrane</keyword>
<dbReference type="GO" id="GO:0007165">
    <property type="term" value="P:signal transduction"/>
    <property type="evidence" value="ECO:0007669"/>
    <property type="project" value="InterPro"/>
</dbReference>
<dbReference type="AlphaFoldDB" id="A0A6J7GCW8"/>
<dbReference type="InterPro" id="IPR001932">
    <property type="entry name" value="PPM-type_phosphatase-like_dom"/>
</dbReference>
<sequence length="365" mass="39589">MSLKSLSRIIALATFALIAICIVLFIDDEQRIQLIAQDIEEVSTIVAESMTRTRALLRFTVVLETALLAALIGFIVFGLSRRVMRPLKLLRSNLRAAALDNLHVIPVTGPQEIAQVANDAEHLRRSLVNQTDRAHQSIQALHYEAPASVAIRASLDRQIQPVPGFAGYSRPIEGVIAGDWWWAGVRSDGKRIFAIADVSGHGVQAGVMAIESRSIVSTALASRLPLDEIALALARHAWDQGMFFTLFMGVIDTDSLEYCSAGHEYACLADASEQQLLPPTGPVISNLGGHWTVARVPFTATSVFLAATDGLVEPTSPAAVDRWLTEAICTEPETPENWLNHLLAASRNATDGWPDDLTVILATGM</sequence>
<dbReference type="EMBL" id="CAFBPZ010000016">
    <property type="protein sequence ID" value="CAB5036088.1"/>
    <property type="molecule type" value="Genomic_DNA"/>
</dbReference>
<dbReference type="Gene3D" id="3.60.40.10">
    <property type="entry name" value="PPM-type phosphatase domain"/>
    <property type="match status" value="1"/>
</dbReference>
<feature type="transmembrane region" description="Helical" evidence="2">
    <location>
        <begin position="6"/>
        <end position="26"/>
    </location>
</feature>
<evidence type="ECO:0000256" key="2">
    <source>
        <dbReference type="SAM" id="Phobius"/>
    </source>
</evidence>
<dbReference type="EMBL" id="CAFBMC010000056">
    <property type="protein sequence ID" value="CAB4902845.1"/>
    <property type="molecule type" value="Genomic_DNA"/>
</dbReference>
<name>A0A6J7GCW8_9ZZZZ</name>
<keyword evidence="2" id="KW-0812">Transmembrane</keyword>
<accession>A0A6J7GCW8</accession>
<proteinExistence type="predicted"/>
<dbReference type="SUPFAM" id="SSF81606">
    <property type="entry name" value="PP2C-like"/>
    <property type="match status" value="1"/>
</dbReference>
<dbReference type="PANTHER" id="PTHR43156:SF2">
    <property type="entry name" value="STAGE II SPORULATION PROTEIN E"/>
    <property type="match status" value="1"/>
</dbReference>
<organism evidence="4">
    <name type="scientific">freshwater metagenome</name>
    <dbReference type="NCBI Taxonomy" id="449393"/>
    <lineage>
        <taxon>unclassified sequences</taxon>
        <taxon>metagenomes</taxon>
        <taxon>ecological metagenomes</taxon>
    </lineage>
</organism>
<dbReference type="SMART" id="SM00331">
    <property type="entry name" value="PP2C_SIG"/>
    <property type="match status" value="1"/>
</dbReference>
<feature type="transmembrane region" description="Helical" evidence="2">
    <location>
        <begin position="55"/>
        <end position="79"/>
    </location>
</feature>
<keyword evidence="2" id="KW-1133">Transmembrane helix</keyword>
<protein>
    <submittedName>
        <fullName evidence="4">Unannotated protein</fullName>
    </submittedName>
</protein>
<evidence type="ECO:0000259" key="3">
    <source>
        <dbReference type="PROSITE" id="PS50885"/>
    </source>
</evidence>
<keyword evidence="1" id="KW-0378">Hydrolase</keyword>